<dbReference type="EMBL" id="BJUA01000013">
    <property type="protein sequence ID" value="GEK18853.1"/>
    <property type="molecule type" value="Genomic_DNA"/>
</dbReference>
<gene>
    <name evidence="2" type="ORF">CPE01_25860</name>
</gene>
<evidence type="ECO:0000313" key="2">
    <source>
        <dbReference type="EMBL" id="GEK18853.1"/>
    </source>
</evidence>
<evidence type="ECO:0000313" key="3">
    <source>
        <dbReference type="Proteomes" id="UP000321386"/>
    </source>
</evidence>
<sequence length="77" mass="8237">MPGRLPDPGRDVGRRLRDALTDDERAERASAGAAPAEQEPAHDGPDDRAVVATQDAGGHPPTDPPTDEGRWEDVWAD</sequence>
<feature type="compositionally biased region" description="Basic and acidic residues" evidence="1">
    <location>
        <begin position="67"/>
        <end position="77"/>
    </location>
</feature>
<feature type="compositionally biased region" description="Basic and acidic residues" evidence="1">
    <location>
        <begin position="39"/>
        <end position="49"/>
    </location>
</feature>
<accession>A0A510UVY4</accession>
<feature type="region of interest" description="Disordered" evidence="1">
    <location>
        <begin position="1"/>
        <end position="77"/>
    </location>
</feature>
<dbReference type="AlphaFoldDB" id="A0A510UVY4"/>
<dbReference type="Proteomes" id="UP000321386">
    <property type="component" value="Unassembled WGS sequence"/>
</dbReference>
<organism evidence="2 3">
    <name type="scientific">Cellulomonas persica</name>
    <dbReference type="NCBI Taxonomy" id="76861"/>
    <lineage>
        <taxon>Bacteria</taxon>
        <taxon>Bacillati</taxon>
        <taxon>Actinomycetota</taxon>
        <taxon>Actinomycetes</taxon>
        <taxon>Micrococcales</taxon>
        <taxon>Cellulomonadaceae</taxon>
        <taxon>Cellulomonas</taxon>
    </lineage>
</organism>
<protein>
    <submittedName>
        <fullName evidence="2">Uncharacterized protein</fullName>
    </submittedName>
</protein>
<evidence type="ECO:0000256" key="1">
    <source>
        <dbReference type="SAM" id="MobiDB-lite"/>
    </source>
</evidence>
<proteinExistence type="predicted"/>
<feature type="compositionally biased region" description="Low complexity" evidence="1">
    <location>
        <begin position="29"/>
        <end position="38"/>
    </location>
</feature>
<feature type="compositionally biased region" description="Basic and acidic residues" evidence="1">
    <location>
        <begin position="7"/>
        <end position="28"/>
    </location>
</feature>
<name>A0A510UVY4_9CELL</name>
<dbReference type="RefSeq" id="WP_146807240.1">
    <property type="nucleotide sequence ID" value="NZ_BJUA01000013.1"/>
</dbReference>
<comment type="caution">
    <text evidence="2">The sequence shown here is derived from an EMBL/GenBank/DDBJ whole genome shotgun (WGS) entry which is preliminary data.</text>
</comment>
<keyword evidence="3" id="KW-1185">Reference proteome</keyword>
<reference evidence="2 3" key="1">
    <citation type="submission" date="2019-07" db="EMBL/GenBank/DDBJ databases">
        <title>Whole genome shotgun sequence of Cellulomonas persica NBRC 101101.</title>
        <authorList>
            <person name="Hosoyama A."/>
            <person name="Uohara A."/>
            <person name="Ohji S."/>
            <person name="Ichikawa N."/>
        </authorList>
    </citation>
    <scope>NUCLEOTIDE SEQUENCE [LARGE SCALE GENOMIC DNA]</scope>
    <source>
        <strain evidence="2 3">NBRC 101101</strain>
    </source>
</reference>